<accession>A0A4S4FEY7</accession>
<dbReference type="InterPro" id="IPR000835">
    <property type="entry name" value="HTH_MarR-typ"/>
</dbReference>
<feature type="domain" description="HTH marR-type" evidence="1">
    <location>
        <begin position="10"/>
        <end position="142"/>
    </location>
</feature>
<dbReference type="OrthoDB" id="3177763at2"/>
<dbReference type="InterPro" id="IPR036388">
    <property type="entry name" value="WH-like_DNA-bd_sf"/>
</dbReference>
<organism evidence="2 3">
    <name type="scientific">Naasia lichenicola</name>
    <dbReference type="NCBI Taxonomy" id="2565933"/>
    <lineage>
        <taxon>Bacteria</taxon>
        <taxon>Bacillati</taxon>
        <taxon>Actinomycetota</taxon>
        <taxon>Actinomycetes</taxon>
        <taxon>Micrococcales</taxon>
        <taxon>Microbacteriaceae</taxon>
        <taxon>Naasia</taxon>
    </lineage>
</organism>
<dbReference type="Pfam" id="PF12802">
    <property type="entry name" value="MarR_2"/>
    <property type="match status" value="1"/>
</dbReference>
<sequence>MPKGALPPAEQGTSFLLAQCGAEVRKRWAKMLGDHELTPHHFGVLQALLHVDGTSSKQLSAAIGIDPRNAPPLLDHLESQGLLERMEVPGDRRRQSISLTDEGRETVECLQRASRELEADYFARLSVKEVTTLRALLLRLGERAGSPEARAMLAAPQPSFEEPAAVLDDAEHPFLY</sequence>
<dbReference type="Gene3D" id="1.10.10.10">
    <property type="entry name" value="Winged helix-like DNA-binding domain superfamily/Winged helix DNA-binding domain"/>
    <property type="match status" value="1"/>
</dbReference>
<evidence type="ECO:0000259" key="1">
    <source>
        <dbReference type="PROSITE" id="PS50995"/>
    </source>
</evidence>
<keyword evidence="3" id="KW-1185">Reference proteome</keyword>
<proteinExistence type="predicted"/>
<dbReference type="PANTHER" id="PTHR33164:SF43">
    <property type="entry name" value="HTH-TYPE TRANSCRIPTIONAL REPRESSOR YETL"/>
    <property type="match status" value="1"/>
</dbReference>
<dbReference type="RefSeq" id="WP_136429213.1">
    <property type="nucleotide sequence ID" value="NZ_SSSM01000006.1"/>
</dbReference>
<gene>
    <name evidence="2" type="ORF">E6C64_18345</name>
</gene>
<dbReference type="InterPro" id="IPR039422">
    <property type="entry name" value="MarR/SlyA-like"/>
</dbReference>
<dbReference type="InterPro" id="IPR036390">
    <property type="entry name" value="WH_DNA-bd_sf"/>
</dbReference>
<dbReference type="PRINTS" id="PR00598">
    <property type="entry name" value="HTHMARR"/>
</dbReference>
<dbReference type="SUPFAM" id="SSF46785">
    <property type="entry name" value="Winged helix' DNA-binding domain"/>
    <property type="match status" value="1"/>
</dbReference>
<reference evidence="2 3" key="1">
    <citation type="submission" date="2019-04" db="EMBL/GenBank/DDBJ databases">
        <authorList>
            <person name="Jiang L."/>
        </authorList>
    </citation>
    <scope>NUCLEOTIDE SEQUENCE [LARGE SCALE GENOMIC DNA]</scope>
    <source>
        <strain evidence="2 3">YIM 131853</strain>
    </source>
</reference>
<name>A0A4S4FEY7_9MICO</name>
<dbReference type="PROSITE" id="PS50995">
    <property type="entry name" value="HTH_MARR_2"/>
    <property type="match status" value="1"/>
</dbReference>
<evidence type="ECO:0000313" key="2">
    <source>
        <dbReference type="EMBL" id="THG28740.1"/>
    </source>
</evidence>
<dbReference type="GO" id="GO:0006950">
    <property type="term" value="P:response to stress"/>
    <property type="evidence" value="ECO:0007669"/>
    <property type="project" value="TreeGrafter"/>
</dbReference>
<dbReference type="SMART" id="SM00347">
    <property type="entry name" value="HTH_MARR"/>
    <property type="match status" value="1"/>
</dbReference>
<dbReference type="EMBL" id="SSSM01000006">
    <property type="protein sequence ID" value="THG28740.1"/>
    <property type="molecule type" value="Genomic_DNA"/>
</dbReference>
<dbReference type="Proteomes" id="UP000309133">
    <property type="component" value="Unassembled WGS sequence"/>
</dbReference>
<evidence type="ECO:0000313" key="3">
    <source>
        <dbReference type="Proteomes" id="UP000309133"/>
    </source>
</evidence>
<dbReference type="GO" id="GO:0003700">
    <property type="term" value="F:DNA-binding transcription factor activity"/>
    <property type="evidence" value="ECO:0007669"/>
    <property type="project" value="InterPro"/>
</dbReference>
<dbReference type="PANTHER" id="PTHR33164">
    <property type="entry name" value="TRANSCRIPTIONAL REGULATOR, MARR FAMILY"/>
    <property type="match status" value="1"/>
</dbReference>
<protein>
    <submittedName>
        <fullName evidence="2">Winged helix-turn-helix transcriptional regulator</fullName>
    </submittedName>
</protein>
<dbReference type="AlphaFoldDB" id="A0A4S4FEY7"/>
<comment type="caution">
    <text evidence="2">The sequence shown here is derived from an EMBL/GenBank/DDBJ whole genome shotgun (WGS) entry which is preliminary data.</text>
</comment>